<protein>
    <submittedName>
        <fullName evidence="1">Uncharacterized protein</fullName>
    </submittedName>
</protein>
<keyword evidence="2" id="KW-1185">Reference proteome</keyword>
<dbReference type="Proteomes" id="UP000325902">
    <property type="component" value="Unassembled WGS sequence"/>
</dbReference>
<name>A0A5N5DS05_9PEZI</name>
<evidence type="ECO:0000313" key="2">
    <source>
        <dbReference type="Proteomes" id="UP000325902"/>
    </source>
</evidence>
<gene>
    <name evidence="1" type="ORF">DBV05_g1188</name>
</gene>
<comment type="caution">
    <text evidence="1">The sequence shown here is derived from an EMBL/GenBank/DDBJ whole genome shotgun (WGS) entry which is preliminary data.</text>
</comment>
<evidence type="ECO:0000313" key="1">
    <source>
        <dbReference type="EMBL" id="KAB2580141.1"/>
    </source>
</evidence>
<dbReference type="OrthoDB" id="2129491at2759"/>
<sequence>MLEADQETSFRPPPHSIYPSPSIEFALETLKLALDRGYMPSKAYFLFHRLSSGAQLMQQNSAAAKNWKRIDKLADIIIDHEARCAEEREEVATALQTLFFFSSSSSSSSQNNSSSSSHAQQQAFAISQLCETEIHARHTDIVGSCMFYAIMSSAQQEKESLDPAEALRIGDHIITRLREYGSADPNRPPATLFLEKFGKWRMEELERTLTNFITSCAPENTLNGVPFVGPARRTAAEILFRCKNVVENNAVRLKGWGGLHDRVDTQLVLLLECARRLEGMEAGADEGERAVARGSLCAASARLIRSLHRIVSGWRRGLVEGQRQKMAKPTPAAPTETPSSAFNAAVKVGDEGNDAGVSGDGGAREAEAIVGFDDLLDGDLFADWSNWPQMEDVDFTTVFNDEFSWGFV</sequence>
<dbReference type="AlphaFoldDB" id="A0A5N5DS05"/>
<proteinExistence type="predicted"/>
<accession>A0A5N5DS05</accession>
<reference evidence="1 2" key="1">
    <citation type="journal article" date="2019" name="Sci. Rep.">
        <title>A multi-omics analysis of the grapevine pathogen Lasiodiplodia theobromae reveals that temperature affects the expression of virulence- and pathogenicity-related genes.</title>
        <authorList>
            <person name="Felix C."/>
            <person name="Meneses R."/>
            <person name="Goncalves M.F.M."/>
            <person name="Tilleman L."/>
            <person name="Duarte A.S."/>
            <person name="Jorrin-Novo J.V."/>
            <person name="Van de Peer Y."/>
            <person name="Deforce D."/>
            <person name="Van Nieuwerburgh F."/>
            <person name="Esteves A.C."/>
            <person name="Alves A."/>
        </authorList>
    </citation>
    <scope>NUCLEOTIDE SEQUENCE [LARGE SCALE GENOMIC DNA]</scope>
    <source>
        <strain evidence="1 2">LA-SOL3</strain>
    </source>
</reference>
<organism evidence="1 2">
    <name type="scientific">Lasiodiplodia theobromae</name>
    <dbReference type="NCBI Taxonomy" id="45133"/>
    <lineage>
        <taxon>Eukaryota</taxon>
        <taxon>Fungi</taxon>
        <taxon>Dikarya</taxon>
        <taxon>Ascomycota</taxon>
        <taxon>Pezizomycotina</taxon>
        <taxon>Dothideomycetes</taxon>
        <taxon>Dothideomycetes incertae sedis</taxon>
        <taxon>Botryosphaeriales</taxon>
        <taxon>Botryosphaeriaceae</taxon>
        <taxon>Lasiodiplodia</taxon>
    </lineage>
</organism>
<dbReference type="EMBL" id="VCHE01000004">
    <property type="protein sequence ID" value="KAB2580141.1"/>
    <property type="molecule type" value="Genomic_DNA"/>
</dbReference>